<dbReference type="InterPro" id="IPR052029">
    <property type="entry name" value="PpiD_chaperone"/>
</dbReference>
<dbReference type="SUPFAM" id="SSF54534">
    <property type="entry name" value="FKBP-like"/>
    <property type="match status" value="1"/>
</dbReference>
<dbReference type="PROSITE" id="PS01096">
    <property type="entry name" value="PPIC_PPIASE_1"/>
    <property type="match status" value="1"/>
</dbReference>
<evidence type="ECO:0000256" key="3">
    <source>
        <dbReference type="ARBA" id="ARBA00022519"/>
    </source>
</evidence>
<dbReference type="GO" id="GO:0003755">
    <property type="term" value="F:peptidyl-prolyl cis-trans isomerase activity"/>
    <property type="evidence" value="ECO:0007669"/>
    <property type="project" value="UniProtKB-KW"/>
</dbReference>
<dbReference type="GO" id="GO:0005886">
    <property type="term" value="C:plasma membrane"/>
    <property type="evidence" value="ECO:0007669"/>
    <property type="project" value="UniProtKB-SubCell"/>
</dbReference>
<evidence type="ECO:0000259" key="14">
    <source>
        <dbReference type="PROSITE" id="PS50198"/>
    </source>
</evidence>
<evidence type="ECO:0000256" key="12">
    <source>
        <dbReference type="PROSITE-ProRule" id="PRU00278"/>
    </source>
</evidence>
<keyword evidence="5 13" id="KW-1133">Transmembrane helix</keyword>
<dbReference type="Gene3D" id="1.10.4030.10">
    <property type="entry name" value="Porin chaperone SurA, peptide-binding domain"/>
    <property type="match status" value="1"/>
</dbReference>
<dbReference type="AlphaFoldDB" id="A0AAN1SZ41"/>
<keyword evidence="2" id="KW-1003">Cell membrane</keyword>
<proteinExistence type="inferred from homology"/>
<gene>
    <name evidence="15" type="ORF">FGKAn22_13460</name>
</gene>
<evidence type="ECO:0000256" key="9">
    <source>
        <dbReference type="ARBA" id="ARBA00038408"/>
    </source>
</evidence>
<organism evidence="15 16">
    <name type="scientific">Ferrigenium kumadai</name>
    <dbReference type="NCBI Taxonomy" id="1682490"/>
    <lineage>
        <taxon>Bacteria</taxon>
        <taxon>Pseudomonadati</taxon>
        <taxon>Pseudomonadota</taxon>
        <taxon>Betaproteobacteria</taxon>
        <taxon>Nitrosomonadales</taxon>
        <taxon>Gallionellaceae</taxon>
        <taxon>Ferrigenium</taxon>
    </lineage>
</organism>
<dbReference type="KEGG" id="fku:FGKAn22_13460"/>
<feature type="domain" description="PpiC" evidence="14">
    <location>
        <begin position="263"/>
        <end position="366"/>
    </location>
</feature>
<evidence type="ECO:0000256" key="2">
    <source>
        <dbReference type="ARBA" id="ARBA00022475"/>
    </source>
</evidence>
<dbReference type="PROSITE" id="PS50198">
    <property type="entry name" value="PPIC_PPIASE_2"/>
    <property type="match status" value="1"/>
</dbReference>
<evidence type="ECO:0000256" key="6">
    <source>
        <dbReference type="ARBA" id="ARBA00023136"/>
    </source>
</evidence>
<evidence type="ECO:0000256" key="1">
    <source>
        <dbReference type="ARBA" id="ARBA00004382"/>
    </source>
</evidence>
<evidence type="ECO:0000256" key="8">
    <source>
        <dbReference type="ARBA" id="ARBA00023235"/>
    </source>
</evidence>
<accession>A0AAN1SZ41</accession>
<dbReference type="Pfam" id="PF13624">
    <property type="entry name" value="SurA_N_3"/>
    <property type="match status" value="1"/>
</dbReference>
<dbReference type="InterPro" id="IPR027304">
    <property type="entry name" value="Trigger_fact/SurA_dom_sf"/>
</dbReference>
<evidence type="ECO:0000313" key="16">
    <source>
        <dbReference type="Proteomes" id="UP001319121"/>
    </source>
</evidence>
<dbReference type="Gene3D" id="6.10.140.970">
    <property type="match status" value="1"/>
</dbReference>
<dbReference type="InterPro" id="IPR046357">
    <property type="entry name" value="PPIase_dom_sf"/>
</dbReference>
<name>A0AAN1SZ41_9PROT</name>
<keyword evidence="16" id="KW-1185">Reference proteome</keyword>
<comment type="subcellular location">
    <subcellularLocation>
        <location evidence="1">Cell inner membrane</location>
        <topology evidence="1">Single-pass type II membrane protein</topology>
        <orientation evidence="1">Periplasmic side</orientation>
    </subcellularLocation>
</comment>
<dbReference type="SUPFAM" id="SSF109998">
    <property type="entry name" value="Triger factor/SurA peptide-binding domain-like"/>
    <property type="match status" value="1"/>
</dbReference>
<evidence type="ECO:0000256" key="11">
    <source>
        <dbReference type="ARBA" id="ARBA00042775"/>
    </source>
</evidence>
<protein>
    <recommendedName>
        <fullName evidence="10">Periplasmic chaperone PpiD</fullName>
    </recommendedName>
    <alternativeName>
        <fullName evidence="11">Periplasmic folding chaperone</fullName>
    </alternativeName>
</protein>
<sequence length="629" mass="69330">MFDFVHEKKRLVQIVLAVIILPFAFWGVDSYRRSGNAEAPASVNGAKITQQDFENALRQQQDRLRQMLGGNFDAAMFETPEMKRAVLDNLVAQKLLVERAKAAGLFVSDAQLAQVIQSIEAFHENGRFDKKRYEAALAGQNMSPLMFEARVRDDLLGQQMRDGYVQNGFASSSVTDNVIRLNEQQRLVSISTVPFQSFADKAKVDEADLKKYYEQNQKEFQTPEQAKVEYVTLSADSLSNKVQVTADEARQYYEAHLGDFGTPEQRQAAHILISVPLAAPQAEQDAAKSKAEKLLQQVKQNPAKFAELAKANSQDPGSAANGGDLGFFGRGMMVKPFEDAAFALKAGEISGLVKSDFGYHIIKLLAVKPSGGQPFEAVRREIENKLHQQKAADMFAELAEKFSNTVYEQSDTLKPAADLAGSKIEQSGWLVKGAGANAPWTAKMLEAVFSDEAVKNKRNTAAIEVAPNTLVAARVVEHKPAAVLALTEVRDAIRQKLLNQQALDLAIKQGETLLTQLQHGDKLTLGWSASQTITRAQRGQLDMELVRQIYQADAAKLPQYVGAKAGQNGYVLVRIDAVKEAGAIDDMKRARYAQQLRQLTGEEMFQAYLADAKKQATIKVNLPEKAAQP</sequence>
<evidence type="ECO:0000256" key="7">
    <source>
        <dbReference type="ARBA" id="ARBA00023186"/>
    </source>
</evidence>
<dbReference type="PANTHER" id="PTHR47529:SF1">
    <property type="entry name" value="PERIPLASMIC CHAPERONE PPID"/>
    <property type="match status" value="1"/>
</dbReference>
<dbReference type="EMBL" id="AP019536">
    <property type="protein sequence ID" value="BBI99653.1"/>
    <property type="molecule type" value="Genomic_DNA"/>
</dbReference>
<keyword evidence="3" id="KW-0997">Cell inner membrane</keyword>
<dbReference type="InterPro" id="IPR023058">
    <property type="entry name" value="PPIase_PpiC_CS"/>
</dbReference>
<reference evidence="15 16" key="1">
    <citation type="submission" date="2019-03" db="EMBL/GenBank/DDBJ databases">
        <title>Complete genome sequence of Ferrigenium kumadai strain An22, a microaerophilic iron-oxidizing bacterium isolated from a paddy field soil.</title>
        <authorList>
            <person name="Watanabe T."/>
            <person name="Asakawa S."/>
        </authorList>
    </citation>
    <scope>NUCLEOTIDE SEQUENCE [LARGE SCALE GENOMIC DNA]</scope>
    <source>
        <strain evidence="15 16">An22</strain>
    </source>
</reference>
<evidence type="ECO:0000313" key="15">
    <source>
        <dbReference type="EMBL" id="BBI99653.1"/>
    </source>
</evidence>
<keyword evidence="12" id="KW-0697">Rotamase</keyword>
<comment type="similarity">
    <text evidence="9">Belongs to the PpiD chaperone family.</text>
</comment>
<evidence type="ECO:0000256" key="4">
    <source>
        <dbReference type="ARBA" id="ARBA00022692"/>
    </source>
</evidence>
<evidence type="ECO:0000256" key="10">
    <source>
        <dbReference type="ARBA" id="ARBA00040743"/>
    </source>
</evidence>
<feature type="transmembrane region" description="Helical" evidence="13">
    <location>
        <begin position="12"/>
        <end position="28"/>
    </location>
</feature>
<keyword evidence="6 13" id="KW-0472">Membrane</keyword>
<keyword evidence="4 13" id="KW-0812">Transmembrane</keyword>
<evidence type="ECO:0000256" key="5">
    <source>
        <dbReference type="ARBA" id="ARBA00022989"/>
    </source>
</evidence>
<keyword evidence="7" id="KW-0143">Chaperone</keyword>
<evidence type="ECO:0000256" key="13">
    <source>
        <dbReference type="SAM" id="Phobius"/>
    </source>
</evidence>
<dbReference type="RefSeq" id="WP_212784895.1">
    <property type="nucleotide sequence ID" value="NZ_AP019536.1"/>
</dbReference>
<keyword evidence="8 12" id="KW-0413">Isomerase</keyword>
<dbReference type="InterPro" id="IPR000297">
    <property type="entry name" value="PPIase_PpiC"/>
</dbReference>
<dbReference type="Proteomes" id="UP001319121">
    <property type="component" value="Chromosome"/>
</dbReference>
<dbReference type="Pfam" id="PF13616">
    <property type="entry name" value="Rotamase_3"/>
    <property type="match status" value="1"/>
</dbReference>
<dbReference type="Gene3D" id="3.10.50.40">
    <property type="match status" value="1"/>
</dbReference>
<dbReference type="PANTHER" id="PTHR47529">
    <property type="entry name" value="PEPTIDYL-PROLYL CIS-TRANS ISOMERASE D"/>
    <property type="match status" value="1"/>
</dbReference>